<dbReference type="Proteomes" id="UP000757540">
    <property type="component" value="Unassembled WGS sequence"/>
</dbReference>
<protein>
    <recommendedName>
        <fullName evidence="3">ribonuclease H</fullName>
        <ecNumber evidence="3">3.1.26.4</ecNumber>
    </recommendedName>
</protein>
<evidence type="ECO:0000256" key="1">
    <source>
        <dbReference type="ARBA" id="ARBA00000077"/>
    </source>
</evidence>
<keyword evidence="7 10" id="KW-0378">Hydrolase</keyword>
<dbReference type="InterPro" id="IPR002156">
    <property type="entry name" value="RNaseH_domain"/>
</dbReference>
<dbReference type="InterPro" id="IPR012337">
    <property type="entry name" value="RNaseH-like_sf"/>
</dbReference>
<dbReference type="PANTHER" id="PTHR10642:SF26">
    <property type="entry name" value="RIBONUCLEASE H1"/>
    <property type="match status" value="1"/>
</dbReference>
<gene>
    <name evidence="10" type="ORF">HDG69_000247</name>
</gene>
<dbReference type="GO" id="GO:0004523">
    <property type="term" value="F:RNA-DNA hybrid ribonuclease activity"/>
    <property type="evidence" value="ECO:0007669"/>
    <property type="project" value="UniProtKB-EC"/>
</dbReference>
<evidence type="ECO:0000256" key="5">
    <source>
        <dbReference type="ARBA" id="ARBA00022723"/>
    </source>
</evidence>
<comment type="catalytic activity">
    <reaction evidence="1">
        <text>Endonucleolytic cleavage to 5'-phosphomonoester.</text>
        <dbReference type="EC" id="3.1.26.4"/>
    </reaction>
</comment>
<feature type="region of interest" description="Disordered" evidence="8">
    <location>
        <begin position="158"/>
        <end position="206"/>
    </location>
</feature>
<organism evidence="10 11">
    <name type="scientific">Isoptericola halotolerans</name>
    <dbReference type="NCBI Taxonomy" id="300560"/>
    <lineage>
        <taxon>Bacteria</taxon>
        <taxon>Bacillati</taxon>
        <taxon>Actinomycetota</taxon>
        <taxon>Actinomycetes</taxon>
        <taxon>Micrococcales</taxon>
        <taxon>Promicromonosporaceae</taxon>
        <taxon>Isoptericola</taxon>
    </lineage>
</organism>
<feature type="compositionally biased region" description="Basic and acidic residues" evidence="8">
    <location>
        <begin position="163"/>
        <end position="177"/>
    </location>
</feature>
<evidence type="ECO:0000256" key="8">
    <source>
        <dbReference type="SAM" id="MobiDB-lite"/>
    </source>
</evidence>
<comment type="caution">
    <text evidence="10">The sequence shown here is derived from an EMBL/GenBank/DDBJ whole genome shotgun (WGS) entry which is preliminary data.</text>
</comment>
<evidence type="ECO:0000256" key="6">
    <source>
        <dbReference type="ARBA" id="ARBA00022759"/>
    </source>
</evidence>
<keyword evidence="11" id="KW-1185">Reference proteome</keyword>
<dbReference type="InterPro" id="IPR036397">
    <property type="entry name" value="RNaseH_sf"/>
</dbReference>
<dbReference type="Gene3D" id="3.30.420.10">
    <property type="entry name" value="Ribonuclease H-like superfamily/Ribonuclease H"/>
    <property type="match status" value="1"/>
</dbReference>
<sequence>MIIVSTDGSSLNDAGGAIGWAWVAHDSGRFDSGGAVDGTTQIADLTALRRAVESHPGEEPLFVESASQYAIRCASEWLEAWKAHGWRTASGGPVQHLELVQALDQAISERTGPVRFRWVRGHVDSPFMQRAQELARLAAEDWAAGRGAVEGLLLDAADAGAGPRERPGADAQARDPEPVGASSSGTDRARRSATSGPGWELDTLFD</sequence>
<accession>A0ABX1ZZ07</accession>
<dbReference type="PROSITE" id="PS50879">
    <property type="entry name" value="RNASE_H_1"/>
    <property type="match status" value="1"/>
</dbReference>
<dbReference type="Pfam" id="PF00075">
    <property type="entry name" value="RNase_H"/>
    <property type="match status" value="1"/>
</dbReference>
<evidence type="ECO:0000256" key="4">
    <source>
        <dbReference type="ARBA" id="ARBA00022722"/>
    </source>
</evidence>
<dbReference type="SUPFAM" id="SSF53098">
    <property type="entry name" value="Ribonuclease H-like"/>
    <property type="match status" value="1"/>
</dbReference>
<dbReference type="PANTHER" id="PTHR10642">
    <property type="entry name" value="RIBONUCLEASE H1"/>
    <property type="match status" value="1"/>
</dbReference>
<dbReference type="InterPro" id="IPR050092">
    <property type="entry name" value="RNase_H"/>
</dbReference>
<evidence type="ECO:0000256" key="3">
    <source>
        <dbReference type="ARBA" id="ARBA00012180"/>
    </source>
</evidence>
<dbReference type="EMBL" id="JABEZU010000001">
    <property type="protein sequence ID" value="NOV95694.1"/>
    <property type="molecule type" value="Genomic_DNA"/>
</dbReference>
<name>A0ABX1ZZ07_9MICO</name>
<evidence type="ECO:0000313" key="11">
    <source>
        <dbReference type="Proteomes" id="UP000757540"/>
    </source>
</evidence>
<keyword evidence="6" id="KW-0255">Endonuclease</keyword>
<comment type="similarity">
    <text evidence="2">Belongs to the RNase H family.</text>
</comment>
<evidence type="ECO:0000313" key="10">
    <source>
        <dbReference type="EMBL" id="NOV95694.1"/>
    </source>
</evidence>
<dbReference type="EC" id="3.1.26.4" evidence="3"/>
<reference evidence="10 11" key="1">
    <citation type="submission" date="2020-05" db="EMBL/GenBank/DDBJ databases">
        <title>Genomic Encyclopedia of Type Strains, Phase III (KMG-III): the genomes of soil and plant-associated and newly described type strains.</title>
        <authorList>
            <person name="Whitman W."/>
        </authorList>
    </citation>
    <scope>NUCLEOTIDE SEQUENCE [LARGE SCALE GENOMIC DNA]</scope>
    <source>
        <strain evidence="10 11">KCTC 19046</strain>
    </source>
</reference>
<keyword evidence="5" id="KW-0479">Metal-binding</keyword>
<evidence type="ECO:0000256" key="2">
    <source>
        <dbReference type="ARBA" id="ARBA00005300"/>
    </source>
</evidence>
<keyword evidence="4" id="KW-0540">Nuclease</keyword>
<evidence type="ECO:0000256" key="7">
    <source>
        <dbReference type="ARBA" id="ARBA00022801"/>
    </source>
</evidence>
<evidence type="ECO:0000259" key="9">
    <source>
        <dbReference type="PROSITE" id="PS50879"/>
    </source>
</evidence>
<feature type="domain" description="RNase H type-1" evidence="9">
    <location>
        <begin position="1"/>
        <end position="140"/>
    </location>
</feature>
<proteinExistence type="inferred from homology"/>
<dbReference type="RefSeq" id="WP_171781966.1">
    <property type="nucleotide sequence ID" value="NZ_BAAAML010000002.1"/>
</dbReference>